<evidence type="ECO:0000313" key="2">
    <source>
        <dbReference type="EMBL" id="GFS21125.1"/>
    </source>
</evidence>
<evidence type="ECO:0000256" key="1">
    <source>
        <dbReference type="SAM" id="MobiDB-lite"/>
    </source>
</evidence>
<name>A0AAV4JH87_9GAST</name>
<gene>
    <name evidence="2" type="ORF">ElyMa_005074300</name>
</gene>
<comment type="caution">
    <text evidence="2">The sequence shown here is derived from an EMBL/GenBank/DDBJ whole genome shotgun (WGS) entry which is preliminary data.</text>
</comment>
<reference evidence="2 3" key="1">
    <citation type="journal article" date="2021" name="Elife">
        <title>Chloroplast acquisition without the gene transfer in kleptoplastic sea slugs, Plakobranchus ocellatus.</title>
        <authorList>
            <person name="Maeda T."/>
            <person name="Takahashi S."/>
            <person name="Yoshida T."/>
            <person name="Shimamura S."/>
            <person name="Takaki Y."/>
            <person name="Nagai Y."/>
            <person name="Toyoda A."/>
            <person name="Suzuki Y."/>
            <person name="Arimoto A."/>
            <person name="Ishii H."/>
            <person name="Satoh N."/>
            <person name="Nishiyama T."/>
            <person name="Hasebe M."/>
            <person name="Maruyama T."/>
            <person name="Minagawa J."/>
            <person name="Obokata J."/>
            <person name="Shigenobu S."/>
        </authorList>
    </citation>
    <scope>NUCLEOTIDE SEQUENCE [LARGE SCALE GENOMIC DNA]</scope>
</reference>
<dbReference type="EMBL" id="BMAT01010149">
    <property type="protein sequence ID" value="GFS21125.1"/>
    <property type="molecule type" value="Genomic_DNA"/>
</dbReference>
<dbReference type="AlphaFoldDB" id="A0AAV4JH87"/>
<sequence>MERVAEEEMQSLKDTEIKEGARPKHFHVPLPCSCKDARYSSESEGEEDDFRTQEECSMDVYTFRENKRSCSRSFSSNIAAYAGCSRDTTSTNISKEEADMYR</sequence>
<accession>A0AAV4JH87</accession>
<proteinExistence type="predicted"/>
<organism evidence="2 3">
    <name type="scientific">Elysia marginata</name>
    <dbReference type="NCBI Taxonomy" id="1093978"/>
    <lineage>
        <taxon>Eukaryota</taxon>
        <taxon>Metazoa</taxon>
        <taxon>Spiralia</taxon>
        <taxon>Lophotrochozoa</taxon>
        <taxon>Mollusca</taxon>
        <taxon>Gastropoda</taxon>
        <taxon>Heterobranchia</taxon>
        <taxon>Euthyneura</taxon>
        <taxon>Panpulmonata</taxon>
        <taxon>Sacoglossa</taxon>
        <taxon>Placobranchoidea</taxon>
        <taxon>Plakobranchidae</taxon>
        <taxon>Elysia</taxon>
    </lineage>
</organism>
<protein>
    <submittedName>
        <fullName evidence="2">Uncharacterized protein</fullName>
    </submittedName>
</protein>
<keyword evidence="3" id="KW-1185">Reference proteome</keyword>
<feature type="region of interest" description="Disordered" evidence="1">
    <location>
        <begin position="1"/>
        <end position="22"/>
    </location>
</feature>
<dbReference type="Proteomes" id="UP000762676">
    <property type="component" value="Unassembled WGS sequence"/>
</dbReference>
<evidence type="ECO:0000313" key="3">
    <source>
        <dbReference type="Proteomes" id="UP000762676"/>
    </source>
</evidence>